<keyword evidence="1" id="KW-0175">Coiled coil</keyword>
<feature type="coiled-coil region" evidence="1">
    <location>
        <begin position="10"/>
        <end position="37"/>
    </location>
</feature>
<name>A0AAU9IVR8_9CILI</name>
<dbReference type="Proteomes" id="UP001162131">
    <property type="component" value="Unassembled WGS sequence"/>
</dbReference>
<comment type="caution">
    <text evidence="2">The sequence shown here is derived from an EMBL/GenBank/DDBJ whole genome shotgun (WGS) entry which is preliminary data.</text>
</comment>
<accession>A0AAU9IVR8</accession>
<gene>
    <name evidence="2" type="ORF">BSTOLATCC_MIC18442</name>
</gene>
<protein>
    <submittedName>
        <fullName evidence="2">Uncharacterized protein</fullName>
    </submittedName>
</protein>
<evidence type="ECO:0000256" key="1">
    <source>
        <dbReference type="SAM" id="Coils"/>
    </source>
</evidence>
<dbReference type="EMBL" id="CAJZBQ010000018">
    <property type="protein sequence ID" value="CAG9317188.1"/>
    <property type="molecule type" value="Genomic_DNA"/>
</dbReference>
<evidence type="ECO:0000313" key="2">
    <source>
        <dbReference type="EMBL" id="CAG9317188.1"/>
    </source>
</evidence>
<keyword evidence="3" id="KW-1185">Reference proteome</keyword>
<feature type="coiled-coil region" evidence="1">
    <location>
        <begin position="112"/>
        <end position="153"/>
    </location>
</feature>
<reference evidence="2" key="1">
    <citation type="submission" date="2021-09" db="EMBL/GenBank/DDBJ databases">
        <authorList>
            <consortium name="AG Swart"/>
            <person name="Singh M."/>
            <person name="Singh A."/>
            <person name="Seah K."/>
            <person name="Emmerich C."/>
        </authorList>
    </citation>
    <scope>NUCLEOTIDE SEQUENCE</scope>
    <source>
        <strain evidence="2">ATCC30299</strain>
    </source>
</reference>
<dbReference type="AlphaFoldDB" id="A0AAU9IVR8"/>
<proteinExistence type="predicted"/>
<organism evidence="2 3">
    <name type="scientific">Blepharisma stoltei</name>
    <dbReference type="NCBI Taxonomy" id="1481888"/>
    <lineage>
        <taxon>Eukaryota</taxon>
        <taxon>Sar</taxon>
        <taxon>Alveolata</taxon>
        <taxon>Ciliophora</taxon>
        <taxon>Postciliodesmatophora</taxon>
        <taxon>Heterotrichea</taxon>
        <taxon>Heterotrichida</taxon>
        <taxon>Blepharismidae</taxon>
        <taxon>Blepharisma</taxon>
    </lineage>
</organism>
<sequence>MSTEHFIRRINLLKQEKKSLEKLLQSTEEEVLKIMKKNSEESWRVKQLLESALPLSNESSRKKPGGMIENSSQTENSLATLYHAIALEEEIITVKETLINIATNHRMMKNKLERRKKKNKVFEDLIKQYQERVESLNREKVNLRNKIEEKREEQGAMIEYVRYGDLIVDPVPCVFKIQNE</sequence>
<evidence type="ECO:0000313" key="3">
    <source>
        <dbReference type="Proteomes" id="UP001162131"/>
    </source>
</evidence>